<evidence type="ECO:0000256" key="1">
    <source>
        <dbReference type="SAM" id="Coils"/>
    </source>
</evidence>
<comment type="caution">
    <text evidence="4">The sequence shown here is derived from an EMBL/GenBank/DDBJ whole genome shotgun (WGS) entry which is preliminary data.</text>
</comment>
<keyword evidence="1" id="KW-0175">Coiled coil</keyword>
<dbReference type="Proteomes" id="UP000580250">
    <property type="component" value="Unassembled WGS sequence"/>
</dbReference>
<sequence>MPEVIGWEVKIKEGRLTSDDQTVGKILEFVNMFLERNDKENYQKLNSVEIPKEGCHLNFPLEKDIFAKAYIFDLGTTVMEEELENLKSVRQKMTYKGKKLGKSKEKGDKKKEGEDQVVKENKTGELEIQGVENEEEKEKKEEEKEEGDDDDEDEEDDDEDEGNTRLGTLALLEGLYKGKGGFGKGEKVFLTLENITKIVANIEKNRLSNIKETARRIFHKSAELLSKIIENVENEINGPLPPGYIVRDEDDLSPSEVKDFKRETSKTRKEDKAESSKRGEEMDEVDDETTPLLGKEHDNAVSEVEEKLGENEAPLASQGHGEEEDIPEDEKHETTDEILKRMRKLDKKEKEDFNKQLKKEIEGLATNLEKELLEDIKKEEDKQKKLEIINKLKKEIEEWKEEAKKQFEQKIQVKENEEVKKKLGETKIHPFDFLQTVSFDVRIKPLDKRFKGISGLEYEEIVQFFKTHESFTEKDVGLNQKAIEFLYNEFKEIRKDQKNGALPMELLSHLPRPNKALTYLNDEFKKIEKNIFRQGWDWLKSKFVEPKPEEDFGMDVMRRYEQKIKEADQKVEKCYELKEPIKRVISRKVKEHDVEMYKEFRGRLGAQILLSVYNAKQLTKDIAYGMIMSLAGAGFIGALLDVVIWPAMITAMAHVCPFLVVPFTVFLYSLTPLFAETFDSFVIKRFLNTLQGGKFFPSTMKEFLNDLNSSWIAGNIAAAGSVMNNYIELYSTFSLLGLNVFTNQIASSTSGALVPLEFAEWEVNTRAALFLKYSTGFFPTPDVEYMTVKIRKDEKDKHKEKNKKFIRRMFNKILGILPQPLGNKFRKKKPGYDYPAISDGEKNEKLRMFIESKVKASMKIEKTAAMSVNSMGIGALLSFLTFIPMYFASKYDMVPEKLLKITTILINTPTEILSFGVGILTANGIGVEWMEKYLSTDTMKNKQMVRLVVDRTIEQYMDIKGRFNKISEEEVYNIFHPKLAGTFGFGSGVVKTMLWTSEKLVKAYCSLTDQPFPKTIFDQINMSKLALPFLNEEEIEDRGFYQAKIHKKQKKMVKMPGMSEDKWESFYIQSCKDNSI</sequence>
<feature type="compositionally biased region" description="Basic and acidic residues" evidence="2">
    <location>
        <begin position="102"/>
        <end position="125"/>
    </location>
</feature>
<evidence type="ECO:0000313" key="4">
    <source>
        <dbReference type="EMBL" id="CAD2155897.1"/>
    </source>
</evidence>
<feature type="transmembrane region" description="Helical" evidence="3">
    <location>
        <begin position="622"/>
        <end position="645"/>
    </location>
</feature>
<feature type="coiled-coil region" evidence="1">
    <location>
        <begin position="347"/>
        <end position="420"/>
    </location>
</feature>
<protein>
    <submittedName>
        <fullName evidence="4">Uncharacterized protein</fullName>
    </submittedName>
</protein>
<gene>
    <name evidence="4" type="ORF">MENT_LOCUS12050</name>
</gene>
<evidence type="ECO:0000313" key="5">
    <source>
        <dbReference type="Proteomes" id="UP000580250"/>
    </source>
</evidence>
<evidence type="ECO:0000256" key="3">
    <source>
        <dbReference type="SAM" id="Phobius"/>
    </source>
</evidence>
<name>A0A6V7UF25_MELEN</name>
<keyword evidence="3" id="KW-1133">Transmembrane helix</keyword>
<keyword evidence="3" id="KW-0472">Membrane</keyword>
<dbReference type="AlphaFoldDB" id="A0A6V7UF25"/>
<feature type="region of interest" description="Disordered" evidence="2">
    <location>
        <begin position="238"/>
        <end position="337"/>
    </location>
</feature>
<organism evidence="4 5">
    <name type="scientific">Meloidogyne enterolobii</name>
    <name type="common">Root-knot nematode worm</name>
    <name type="synonym">Meloidogyne mayaguensis</name>
    <dbReference type="NCBI Taxonomy" id="390850"/>
    <lineage>
        <taxon>Eukaryota</taxon>
        <taxon>Metazoa</taxon>
        <taxon>Ecdysozoa</taxon>
        <taxon>Nematoda</taxon>
        <taxon>Chromadorea</taxon>
        <taxon>Rhabditida</taxon>
        <taxon>Tylenchina</taxon>
        <taxon>Tylenchomorpha</taxon>
        <taxon>Tylenchoidea</taxon>
        <taxon>Meloidogynidae</taxon>
        <taxon>Meloidogyninae</taxon>
        <taxon>Meloidogyne</taxon>
    </lineage>
</organism>
<reference evidence="4 5" key="1">
    <citation type="submission" date="2020-08" db="EMBL/GenBank/DDBJ databases">
        <authorList>
            <person name="Koutsovoulos G."/>
            <person name="Danchin GJ E."/>
        </authorList>
    </citation>
    <scope>NUCLEOTIDE SEQUENCE [LARGE SCALE GENOMIC DNA]</scope>
</reference>
<feature type="region of interest" description="Disordered" evidence="2">
    <location>
        <begin position="99"/>
        <end position="166"/>
    </location>
</feature>
<dbReference type="EMBL" id="CAJEWN010000060">
    <property type="protein sequence ID" value="CAD2155897.1"/>
    <property type="molecule type" value="Genomic_DNA"/>
</dbReference>
<evidence type="ECO:0000256" key="2">
    <source>
        <dbReference type="SAM" id="MobiDB-lite"/>
    </source>
</evidence>
<feature type="transmembrane region" description="Helical" evidence="3">
    <location>
        <begin position="651"/>
        <end position="675"/>
    </location>
</feature>
<keyword evidence="3" id="KW-0812">Transmembrane</keyword>
<feature type="compositionally biased region" description="Acidic residues" evidence="2">
    <location>
        <begin position="143"/>
        <end position="161"/>
    </location>
</feature>
<accession>A0A6V7UF25</accession>
<feature type="transmembrane region" description="Helical" evidence="3">
    <location>
        <begin position="863"/>
        <end position="887"/>
    </location>
</feature>
<feature type="compositionally biased region" description="Basic and acidic residues" evidence="2">
    <location>
        <begin position="256"/>
        <end position="280"/>
    </location>
</feature>
<proteinExistence type="predicted"/>
<feature type="compositionally biased region" description="Basic and acidic residues" evidence="2">
    <location>
        <begin position="294"/>
        <end position="310"/>
    </location>
</feature>